<dbReference type="AlphaFoldDB" id="A0A0L6TYM1"/>
<comment type="caution">
    <text evidence="1">The sequence shown here is derived from an EMBL/GenBank/DDBJ whole genome shotgun (WGS) entry which is preliminary data.</text>
</comment>
<protein>
    <submittedName>
        <fullName evidence="1">Uncharacterized protein</fullName>
    </submittedName>
</protein>
<sequence>MVEGSFLAKDGSFEYIVGYIDECEVFEDVEMIDLIKIQEYKYTASGGFVKNLNYVPYISIEEQLAQQQADIQTLSDALAEIILG</sequence>
<keyword evidence="2" id="KW-1185">Reference proteome</keyword>
<evidence type="ECO:0000313" key="2">
    <source>
        <dbReference type="Proteomes" id="UP000036873"/>
    </source>
</evidence>
<gene>
    <name evidence="1" type="ORF">AKG39_16365</name>
</gene>
<reference evidence="2" key="1">
    <citation type="submission" date="2015-07" db="EMBL/GenBank/DDBJ databases">
        <title>Draft genome sequence of Acetobacterium bakii DSM 8293, a potential psychrophilic chemical producer through syngas fermentation.</title>
        <authorList>
            <person name="Song Y."/>
            <person name="Hwang S."/>
            <person name="Cho B.-K."/>
        </authorList>
    </citation>
    <scope>NUCLEOTIDE SEQUENCE [LARGE SCALE GENOMIC DNA]</scope>
    <source>
        <strain evidence="2">DSM 8239</strain>
    </source>
</reference>
<dbReference type="RefSeq" id="WP_050741479.1">
    <property type="nucleotide sequence ID" value="NZ_LGYO01000046.1"/>
</dbReference>
<dbReference type="Proteomes" id="UP000036873">
    <property type="component" value="Unassembled WGS sequence"/>
</dbReference>
<accession>A0A0L6TYM1</accession>
<dbReference type="EMBL" id="LGYO01000046">
    <property type="protein sequence ID" value="KNZ40685.1"/>
    <property type="molecule type" value="Genomic_DNA"/>
</dbReference>
<name>A0A0L6TYM1_9FIRM</name>
<organism evidence="1 2">
    <name type="scientific">Acetobacterium bakii</name>
    <dbReference type="NCBI Taxonomy" id="52689"/>
    <lineage>
        <taxon>Bacteria</taxon>
        <taxon>Bacillati</taxon>
        <taxon>Bacillota</taxon>
        <taxon>Clostridia</taxon>
        <taxon>Eubacteriales</taxon>
        <taxon>Eubacteriaceae</taxon>
        <taxon>Acetobacterium</taxon>
    </lineage>
</organism>
<proteinExistence type="predicted"/>
<evidence type="ECO:0000313" key="1">
    <source>
        <dbReference type="EMBL" id="KNZ40685.1"/>
    </source>
</evidence>